<keyword evidence="5" id="KW-0813">Transport</keyword>
<comment type="subcellular location">
    <subcellularLocation>
        <location evidence="1">Cell membrane</location>
        <topology evidence="1">Multi-pass membrane protein</topology>
    </subcellularLocation>
</comment>
<dbReference type="CDD" id="cd06186">
    <property type="entry name" value="NOX_Duox_like_FAD_NADP"/>
    <property type="match status" value="1"/>
</dbReference>
<evidence type="ECO:0000259" key="18">
    <source>
        <dbReference type="PROSITE" id="PS51384"/>
    </source>
</evidence>
<dbReference type="FunFam" id="3.30.1360.210:FF:000001">
    <property type="entry name" value="60S ribosomal protein L22 1"/>
    <property type="match status" value="1"/>
</dbReference>
<dbReference type="AlphaFoldDB" id="A0AAF0Y481"/>
<feature type="transmembrane region" description="Helical" evidence="17">
    <location>
        <begin position="126"/>
        <end position="147"/>
    </location>
</feature>
<dbReference type="InterPro" id="IPR013121">
    <property type="entry name" value="Fe_red_NAD-bd_6"/>
</dbReference>
<dbReference type="Gene3D" id="3.30.1360.210">
    <property type="match status" value="1"/>
</dbReference>
<dbReference type="InterPro" id="IPR038526">
    <property type="entry name" value="Ribosomal_eL22_sf"/>
</dbReference>
<name>A0AAF0Y481_9TREE</name>
<evidence type="ECO:0000256" key="17">
    <source>
        <dbReference type="SAM" id="Phobius"/>
    </source>
</evidence>
<accession>A0AAF0Y481</accession>
<dbReference type="SFLD" id="SFLDG01168">
    <property type="entry name" value="Ferric_reductase_subgroup_(FRE"/>
    <property type="match status" value="1"/>
</dbReference>
<dbReference type="GO" id="GO:0015677">
    <property type="term" value="P:copper ion import"/>
    <property type="evidence" value="ECO:0007669"/>
    <property type="project" value="TreeGrafter"/>
</dbReference>
<evidence type="ECO:0000256" key="14">
    <source>
        <dbReference type="ARBA" id="ARBA00023180"/>
    </source>
</evidence>
<dbReference type="InterPro" id="IPR013112">
    <property type="entry name" value="FAD-bd_8"/>
</dbReference>
<keyword evidence="7 17" id="KW-0812">Transmembrane</keyword>
<dbReference type="GO" id="GO:0003735">
    <property type="term" value="F:structural constituent of ribosome"/>
    <property type="evidence" value="ECO:0007669"/>
    <property type="project" value="InterPro"/>
</dbReference>
<dbReference type="Pfam" id="PF01776">
    <property type="entry name" value="Ribosomal_L22e"/>
    <property type="match status" value="1"/>
</dbReference>
<evidence type="ECO:0000256" key="4">
    <source>
        <dbReference type="ARBA" id="ARBA00012668"/>
    </source>
</evidence>
<dbReference type="SUPFAM" id="SSF63380">
    <property type="entry name" value="Riboflavin synthase domain-like"/>
    <property type="match status" value="1"/>
</dbReference>
<evidence type="ECO:0000256" key="5">
    <source>
        <dbReference type="ARBA" id="ARBA00022448"/>
    </source>
</evidence>
<dbReference type="InterPro" id="IPR051410">
    <property type="entry name" value="Ferric/Cupric_Reductase"/>
</dbReference>
<evidence type="ECO:0000256" key="2">
    <source>
        <dbReference type="ARBA" id="ARBA00006278"/>
    </source>
</evidence>
<evidence type="ECO:0000256" key="15">
    <source>
        <dbReference type="ARBA" id="ARBA00023274"/>
    </source>
</evidence>
<proteinExistence type="inferred from homology"/>
<dbReference type="GO" id="GO:0006879">
    <property type="term" value="P:intracellular iron ion homeostasis"/>
    <property type="evidence" value="ECO:0007669"/>
    <property type="project" value="TreeGrafter"/>
</dbReference>
<dbReference type="GO" id="GO:0005886">
    <property type="term" value="C:plasma membrane"/>
    <property type="evidence" value="ECO:0007669"/>
    <property type="project" value="UniProtKB-SubCell"/>
</dbReference>
<keyword evidence="6" id="KW-1003">Cell membrane</keyword>
<organism evidence="19 20">
    <name type="scientific">Vanrija pseudolonga</name>
    <dbReference type="NCBI Taxonomy" id="143232"/>
    <lineage>
        <taxon>Eukaryota</taxon>
        <taxon>Fungi</taxon>
        <taxon>Dikarya</taxon>
        <taxon>Basidiomycota</taxon>
        <taxon>Agaricomycotina</taxon>
        <taxon>Tremellomycetes</taxon>
        <taxon>Trichosporonales</taxon>
        <taxon>Trichosporonaceae</taxon>
        <taxon>Vanrija</taxon>
    </lineage>
</organism>
<dbReference type="GO" id="GO:0052851">
    <property type="term" value="F:ferric-chelate reductase (NADPH) activity"/>
    <property type="evidence" value="ECO:0007669"/>
    <property type="project" value="UniProtKB-EC"/>
</dbReference>
<keyword evidence="8 19" id="KW-0689">Ribosomal protein</keyword>
<keyword evidence="15" id="KW-0687">Ribonucleoprotein</keyword>
<dbReference type="GO" id="GO:0005737">
    <property type="term" value="C:cytoplasm"/>
    <property type="evidence" value="ECO:0007669"/>
    <property type="project" value="UniProtKB-ARBA"/>
</dbReference>
<evidence type="ECO:0000256" key="1">
    <source>
        <dbReference type="ARBA" id="ARBA00004651"/>
    </source>
</evidence>
<dbReference type="Gene3D" id="2.40.30.10">
    <property type="entry name" value="Translation factors"/>
    <property type="match status" value="1"/>
</dbReference>
<evidence type="ECO:0000313" key="19">
    <source>
        <dbReference type="EMBL" id="WOO77784.1"/>
    </source>
</evidence>
<comment type="similarity">
    <text evidence="3">Belongs to the eukaryotic ribosomal protein eL22 family.</text>
</comment>
<keyword evidence="14" id="KW-0325">Glycoprotein</keyword>
<comment type="catalytic activity">
    <reaction evidence="16">
        <text>2 a Fe(II)-siderophore + NADP(+) + H(+) = 2 a Fe(III)-siderophore + NADPH</text>
        <dbReference type="Rhea" id="RHEA:28795"/>
        <dbReference type="Rhea" id="RHEA-COMP:11342"/>
        <dbReference type="Rhea" id="RHEA-COMP:11344"/>
        <dbReference type="ChEBI" id="CHEBI:15378"/>
        <dbReference type="ChEBI" id="CHEBI:29033"/>
        <dbReference type="ChEBI" id="CHEBI:29034"/>
        <dbReference type="ChEBI" id="CHEBI:57783"/>
        <dbReference type="ChEBI" id="CHEBI:58349"/>
        <dbReference type="EC" id="1.16.1.9"/>
    </reaction>
</comment>
<dbReference type="InterPro" id="IPR017938">
    <property type="entry name" value="Riboflavin_synthase-like_b-brl"/>
</dbReference>
<dbReference type="InterPro" id="IPR017927">
    <property type="entry name" value="FAD-bd_FR_type"/>
</dbReference>
<evidence type="ECO:0000256" key="3">
    <source>
        <dbReference type="ARBA" id="ARBA00007817"/>
    </source>
</evidence>
<protein>
    <recommendedName>
        <fullName evidence="4">ferric-chelate reductase (NADPH)</fullName>
        <ecNumber evidence="4">1.16.1.9</ecNumber>
    </recommendedName>
</protein>
<dbReference type="GO" id="GO:0006412">
    <property type="term" value="P:translation"/>
    <property type="evidence" value="ECO:0007669"/>
    <property type="project" value="InterPro"/>
</dbReference>
<evidence type="ECO:0000256" key="13">
    <source>
        <dbReference type="ARBA" id="ARBA00023136"/>
    </source>
</evidence>
<dbReference type="Pfam" id="PF01794">
    <property type="entry name" value="Ferric_reduct"/>
    <property type="match status" value="1"/>
</dbReference>
<keyword evidence="9" id="KW-0249">Electron transport</keyword>
<keyword evidence="11" id="KW-0560">Oxidoreductase</keyword>
<evidence type="ECO:0000256" key="8">
    <source>
        <dbReference type="ARBA" id="ARBA00022980"/>
    </source>
</evidence>
<dbReference type="GeneID" id="87804601"/>
<sequence length="670" mass="75591">MSSNGSSSVHTVHGLPITKPRKYHWYASRYMCAITLVALLALSARHLVASFKRRRMGQLEPVIAVAPPRWRRFQRSAQTWLFLGSFPKWLYGPDTIADGLCTLVYCALLFFFSINKSRWVGGQGNLANQMGVMAFSQLPLIILLVAKNNPVTLLTGITYQKLNFLHRAASRACLLCSWIHAIGWTPRVWEKGHFSRGYIISGLIALFAFTMLWTTSFRLIRRVAWEFFIVTHIVFTLLFLIGAIFHWKRLMYWVWKPALGLWVVDRLIRLARLYGANRQSGTGRTSALGTSGNCTVELLEWNVLRLTVRRHNIHWSAGQHAFLSMPTITQSLHESHPFSFANVPDGRNDNAVFIIKVHEGATKLLRDSMSDIVETRIPVYIEGPYGAVHSLRHWDSVLLVAGGTGVTFCLSHLHDLVNRQHGTEGPRRVRLVWHVRRRTDVLWVTPLLNKVASLASESKTEVRLDIFVTQSRHDSSSISIPVMVNGPAEGTGLLAELKSGRHFGSSAVAPNHSGLSPTLRSLMYWHQGRADLGALMEQEFIHTAGSHNPKATSSAAKTAGKPQHKFYVDYSVPANDNVFDPAAFEKFLHDRIKVEGKAGQLGDAIQLTKEGNKLVLTSQIPFSKRYLKYLTKKHLKKNSFENFLRVVATSKDTYSLRYFKVDQDEADDEE</sequence>
<dbReference type="InterPro" id="IPR013130">
    <property type="entry name" value="Fe3_Rdtase_TM_dom"/>
</dbReference>
<dbReference type="InterPro" id="IPR039261">
    <property type="entry name" value="FNR_nucleotide-bd"/>
</dbReference>
<dbReference type="Gene3D" id="3.40.50.80">
    <property type="entry name" value="Nucleotide-binding domain of ferredoxin-NADP reductase (FNR) module"/>
    <property type="match status" value="1"/>
</dbReference>
<keyword evidence="12" id="KW-0406">Ion transport</keyword>
<dbReference type="PANTHER" id="PTHR32361">
    <property type="entry name" value="FERRIC/CUPRIC REDUCTASE TRANSMEMBRANE COMPONENT"/>
    <property type="match status" value="1"/>
</dbReference>
<evidence type="ECO:0000256" key="10">
    <source>
        <dbReference type="ARBA" id="ARBA00022989"/>
    </source>
</evidence>
<dbReference type="GO" id="GO:0006826">
    <property type="term" value="P:iron ion transport"/>
    <property type="evidence" value="ECO:0007669"/>
    <property type="project" value="UniProtKB-ARBA"/>
</dbReference>
<feature type="transmembrane region" description="Helical" evidence="17">
    <location>
        <begin position="27"/>
        <end position="48"/>
    </location>
</feature>
<comment type="similarity">
    <text evidence="2">Belongs to the ferric reductase (FRE) family.</text>
</comment>
<reference evidence="19" key="1">
    <citation type="submission" date="2023-10" db="EMBL/GenBank/DDBJ databases">
        <authorList>
            <person name="Noh H."/>
        </authorList>
    </citation>
    <scope>NUCLEOTIDE SEQUENCE</scope>
    <source>
        <strain evidence="19">DUCC4014</strain>
    </source>
</reference>
<dbReference type="EMBL" id="CP086714">
    <property type="protein sequence ID" value="WOO77784.1"/>
    <property type="molecule type" value="Genomic_DNA"/>
</dbReference>
<evidence type="ECO:0000256" key="9">
    <source>
        <dbReference type="ARBA" id="ARBA00022982"/>
    </source>
</evidence>
<dbReference type="Proteomes" id="UP000827549">
    <property type="component" value="Chromosome 1"/>
</dbReference>
<dbReference type="SFLD" id="SFLDS00052">
    <property type="entry name" value="Ferric_Reductase_Domain"/>
    <property type="match status" value="1"/>
</dbReference>
<dbReference type="EC" id="1.16.1.9" evidence="4"/>
<evidence type="ECO:0000256" key="12">
    <source>
        <dbReference type="ARBA" id="ARBA00023065"/>
    </source>
</evidence>
<evidence type="ECO:0000256" key="6">
    <source>
        <dbReference type="ARBA" id="ARBA00022475"/>
    </source>
</evidence>
<keyword evidence="20" id="KW-1185">Reference proteome</keyword>
<dbReference type="SUPFAM" id="SSF52343">
    <property type="entry name" value="Ferredoxin reductase-like, C-terminal NADP-linked domain"/>
    <property type="match status" value="1"/>
</dbReference>
<keyword evidence="13 17" id="KW-0472">Membrane</keyword>
<dbReference type="Pfam" id="PF08022">
    <property type="entry name" value="FAD_binding_8"/>
    <property type="match status" value="1"/>
</dbReference>
<keyword evidence="10 17" id="KW-1133">Transmembrane helix</keyword>
<feature type="domain" description="FAD-binding FR-type" evidence="18">
    <location>
        <begin position="260"/>
        <end position="391"/>
    </location>
</feature>
<dbReference type="PANTHER" id="PTHR32361:SF9">
    <property type="entry name" value="FERRIC REDUCTASE TRANSMEMBRANE COMPONENT 3-RELATED"/>
    <property type="match status" value="1"/>
</dbReference>
<evidence type="ECO:0000256" key="16">
    <source>
        <dbReference type="ARBA" id="ARBA00048483"/>
    </source>
</evidence>
<dbReference type="GO" id="GO:1990904">
    <property type="term" value="C:ribonucleoprotein complex"/>
    <property type="evidence" value="ECO:0007669"/>
    <property type="project" value="UniProtKB-KW"/>
</dbReference>
<feature type="transmembrane region" description="Helical" evidence="17">
    <location>
        <begin position="227"/>
        <end position="245"/>
    </location>
</feature>
<feature type="transmembrane region" description="Helical" evidence="17">
    <location>
        <begin position="95"/>
        <end position="114"/>
    </location>
</feature>
<dbReference type="PROSITE" id="PS51384">
    <property type="entry name" value="FAD_FR"/>
    <property type="match status" value="1"/>
</dbReference>
<evidence type="ECO:0000256" key="7">
    <source>
        <dbReference type="ARBA" id="ARBA00022692"/>
    </source>
</evidence>
<dbReference type="RefSeq" id="XP_062623816.1">
    <property type="nucleotide sequence ID" value="XM_062767832.1"/>
</dbReference>
<dbReference type="InterPro" id="IPR002671">
    <property type="entry name" value="Ribosomal_eL22"/>
</dbReference>
<dbReference type="GO" id="GO:0005840">
    <property type="term" value="C:ribosome"/>
    <property type="evidence" value="ECO:0007669"/>
    <property type="project" value="UniProtKB-KW"/>
</dbReference>
<gene>
    <name evidence="19" type="primary">rpl22</name>
    <name evidence="19" type="ORF">LOC62_01G001345</name>
</gene>
<feature type="transmembrane region" description="Helical" evidence="17">
    <location>
        <begin position="198"/>
        <end position="220"/>
    </location>
</feature>
<dbReference type="Pfam" id="PF08030">
    <property type="entry name" value="NAD_binding_6"/>
    <property type="match status" value="1"/>
</dbReference>
<evidence type="ECO:0000313" key="20">
    <source>
        <dbReference type="Proteomes" id="UP000827549"/>
    </source>
</evidence>
<evidence type="ECO:0000256" key="11">
    <source>
        <dbReference type="ARBA" id="ARBA00023002"/>
    </source>
</evidence>